<dbReference type="SUPFAM" id="SSF52833">
    <property type="entry name" value="Thioredoxin-like"/>
    <property type="match status" value="1"/>
</dbReference>
<accession>A0A0A3I5E2</accession>
<reference evidence="2 3" key="1">
    <citation type="submission" date="2014-02" db="EMBL/GenBank/DDBJ databases">
        <title>Draft genome sequence of Lysinibacillus manganicus DSM 26584T.</title>
        <authorList>
            <person name="Zhang F."/>
            <person name="Wang G."/>
            <person name="Zhang L."/>
        </authorList>
    </citation>
    <scope>NUCLEOTIDE SEQUENCE [LARGE SCALE GENOMIC DNA]</scope>
    <source>
        <strain evidence="2 3">DSM 26584</strain>
    </source>
</reference>
<organism evidence="2 3">
    <name type="scientific">Ureibacillus manganicus DSM 26584</name>
    <dbReference type="NCBI Taxonomy" id="1384049"/>
    <lineage>
        <taxon>Bacteria</taxon>
        <taxon>Bacillati</taxon>
        <taxon>Bacillota</taxon>
        <taxon>Bacilli</taxon>
        <taxon>Bacillales</taxon>
        <taxon>Caryophanaceae</taxon>
        <taxon>Ureibacillus</taxon>
    </lineage>
</organism>
<gene>
    <name evidence="2" type="ORF">CD29_02990</name>
</gene>
<dbReference type="OrthoDB" id="32134at2"/>
<proteinExistence type="predicted"/>
<protein>
    <submittedName>
        <fullName evidence="2">Thioredoxin</fullName>
    </submittedName>
</protein>
<dbReference type="RefSeq" id="WP_036182668.1">
    <property type="nucleotide sequence ID" value="NZ_AVDA01000003.1"/>
</dbReference>
<dbReference type="InterPro" id="IPR013766">
    <property type="entry name" value="Thioredoxin_domain"/>
</dbReference>
<keyword evidence="3" id="KW-1185">Reference proteome</keyword>
<feature type="domain" description="Thioredoxin" evidence="1">
    <location>
        <begin position="57"/>
        <end position="142"/>
    </location>
</feature>
<dbReference type="AlphaFoldDB" id="A0A0A3I5E2"/>
<evidence type="ECO:0000313" key="3">
    <source>
        <dbReference type="Proteomes" id="UP000030416"/>
    </source>
</evidence>
<evidence type="ECO:0000259" key="1">
    <source>
        <dbReference type="Pfam" id="PF00085"/>
    </source>
</evidence>
<dbReference type="STRING" id="1384049.CD29_02990"/>
<sequence>MKKLGIIGAVIVVLFAAVIILTNISNSSKLENNPYGTDNLRQSTIDLLDNENYQNIIQPEELQEKIASGEPVVAYLFSPECVHCMNFTPNLMPAAKEVGVHIDQLNILEYQAGWAEYGITSTPTLIFFNEGKEVQRIEGDYSQQIDGVKAFLAQAKQ</sequence>
<comment type="caution">
    <text evidence="2">The sequence shown here is derived from an EMBL/GenBank/DDBJ whole genome shotgun (WGS) entry which is preliminary data.</text>
</comment>
<name>A0A0A3I5E2_9BACL</name>
<dbReference type="eggNOG" id="COG0526">
    <property type="taxonomic scope" value="Bacteria"/>
</dbReference>
<dbReference type="Pfam" id="PF00085">
    <property type="entry name" value="Thioredoxin"/>
    <property type="match status" value="1"/>
</dbReference>
<dbReference type="Proteomes" id="UP000030416">
    <property type="component" value="Unassembled WGS sequence"/>
</dbReference>
<evidence type="ECO:0000313" key="2">
    <source>
        <dbReference type="EMBL" id="KGR79939.1"/>
    </source>
</evidence>
<dbReference type="Gene3D" id="3.40.30.10">
    <property type="entry name" value="Glutaredoxin"/>
    <property type="match status" value="1"/>
</dbReference>
<dbReference type="EMBL" id="JPVN01000003">
    <property type="protein sequence ID" value="KGR79939.1"/>
    <property type="molecule type" value="Genomic_DNA"/>
</dbReference>
<dbReference type="InterPro" id="IPR036249">
    <property type="entry name" value="Thioredoxin-like_sf"/>
</dbReference>
<dbReference type="CDD" id="cd02947">
    <property type="entry name" value="TRX_family"/>
    <property type="match status" value="1"/>
</dbReference>